<dbReference type="Proteomes" id="UP001497512">
    <property type="component" value="Chromosome 6"/>
</dbReference>
<evidence type="ECO:0000256" key="3">
    <source>
        <dbReference type="ARBA" id="ARBA00022737"/>
    </source>
</evidence>
<keyword evidence="3" id="KW-0677">Repeat</keyword>
<feature type="chain" id="PRO_5046846846" description="Leucine-rich repeat-containing N-terminal plant-type domain-containing protein" evidence="4">
    <location>
        <begin position="31"/>
        <end position="356"/>
    </location>
</feature>
<protein>
    <recommendedName>
        <fullName evidence="9">Leucine-rich repeat-containing N-terminal plant-type domain-containing protein</fullName>
    </recommendedName>
</protein>
<evidence type="ECO:0000256" key="2">
    <source>
        <dbReference type="ARBA" id="ARBA00022729"/>
    </source>
</evidence>
<feature type="signal peptide" evidence="4">
    <location>
        <begin position="1"/>
        <end position="30"/>
    </location>
</feature>
<evidence type="ECO:0000256" key="4">
    <source>
        <dbReference type="SAM" id="SignalP"/>
    </source>
</evidence>
<dbReference type="InterPro" id="IPR032675">
    <property type="entry name" value="LRR_dom_sf"/>
</dbReference>
<keyword evidence="1" id="KW-0433">Leucine-rich repeat</keyword>
<dbReference type="Pfam" id="PF08263">
    <property type="entry name" value="LRRNT_2"/>
    <property type="match status" value="1"/>
</dbReference>
<dbReference type="Pfam" id="PF23598">
    <property type="entry name" value="LRR_14"/>
    <property type="match status" value="1"/>
</dbReference>
<dbReference type="PANTHER" id="PTHR48065">
    <property type="entry name" value="OS10G0469600 PROTEIN"/>
    <property type="match status" value="1"/>
</dbReference>
<feature type="domain" description="Disease resistance R13L4/SHOC-2-like LRR" evidence="6">
    <location>
        <begin position="110"/>
        <end position="243"/>
    </location>
</feature>
<gene>
    <name evidence="7" type="ORF">CSSPTR1EN2_LOCUS20131</name>
</gene>
<dbReference type="EMBL" id="OZ019898">
    <property type="protein sequence ID" value="CAK9230235.1"/>
    <property type="molecule type" value="Genomic_DNA"/>
</dbReference>
<name>A0ABP0UUH2_9BRYO</name>
<evidence type="ECO:0000313" key="7">
    <source>
        <dbReference type="EMBL" id="CAK9230235.1"/>
    </source>
</evidence>
<dbReference type="InterPro" id="IPR001611">
    <property type="entry name" value="Leu-rich_rpt"/>
</dbReference>
<dbReference type="SUPFAM" id="SSF52058">
    <property type="entry name" value="L domain-like"/>
    <property type="match status" value="1"/>
</dbReference>
<organism evidence="7 8">
    <name type="scientific">Sphagnum troendelagicum</name>
    <dbReference type="NCBI Taxonomy" id="128251"/>
    <lineage>
        <taxon>Eukaryota</taxon>
        <taxon>Viridiplantae</taxon>
        <taxon>Streptophyta</taxon>
        <taxon>Embryophyta</taxon>
        <taxon>Bryophyta</taxon>
        <taxon>Sphagnophytina</taxon>
        <taxon>Sphagnopsida</taxon>
        <taxon>Sphagnales</taxon>
        <taxon>Sphagnaceae</taxon>
        <taxon>Sphagnum</taxon>
    </lineage>
</organism>
<evidence type="ECO:0000259" key="5">
    <source>
        <dbReference type="Pfam" id="PF08263"/>
    </source>
</evidence>
<keyword evidence="2 4" id="KW-0732">Signal</keyword>
<feature type="domain" description="Leucine-rich repeat-containing N-terminal plant-type" evidence="5">
    <location>
        <begin position="38"/>
        <end position="76"/>
    </location>
</feature>
<evidence type="ECO:0000256" key="1">
    <source>
        <dbReference type="ARBA" id="ARBA00022614"/>
    </source>
</evidence>
<dbReference type="InterPro" id="IPR013210">
    <property type="entry name" value="LRR_N_plant-typ"/>
</dbReference>
<evidence type="ECO:0000313" key="8">
    <source>
        <dbReference type="Proteomes" id="UP001497512"/>
    </source>
</evidence>
<accession>A0ABP0UUH2</accession>
<reference evidence="7" key="1">
    <citation type="submission" date="2024-02" db="EMBL/GenBank/DDBJ databases">
        <authorList>
            <consortium name="ELIXIR-Norway"/>
            <consortium name="Elixir Norway"/>
        </authorList>
    </citation>
    <scope>NUCLEOTIDE SEQUENCE</scope>
</reference>
<dbReference type="PANTHER" id="PTHR48065:SF75">
    <property type="entry name" value="LEUCINE-RICH REPEAT-CONTAINING N-TERMINAL PLANT-TYPE DOMAIN-CONTAINING PROTEIN"/>
    <property type="match status" value="1"/>
</dbReference>
<sequence length="356" mass="37609">MGKLSGISLGFLVVLGFILASYLQIQAADASTVQCLPAESVALLSFKAGIKEDPAGLLANWLPHTDCCNWDYVGCNSNGHVISVNFNPNPPASTGVFLTGPLGSWFCDLPQLQVLDLSQMQNLTGTIPSAIGNLIDLVHLFLSTNKLKGTIPSTIGNLKKLQTLSLGENSITGSIPSSLGDIGPSLTYIDFGSASLSGSIPDSLYQLTNLNALFLIHNHMSGPLSPLIGNLAQLEDLEISTNEFSGPLPSTLGKLSKLSVLDLSNNKFSGSMPASIGDIVNLGDLNLANNRLTGIIPPMWNTQLANLDAISLNRNFLSGPIPYGGPFLYNGVDTFRPGNPGLCDDPLPPCKTKHKL</sequence>
<evidence type="ECO:0008006" key="9">
    <source>
        <dbReference type="Google" id="ProtNLM"/>
    </source>
</evidence>
<dbReference type="Pfam" id="PF00560">
    <property type="entry name" value="LRR_1"/>
    <property type="match status" value="2"/>
</dbReference>
<proteinExistence type="predicted"/>
<dbReference type="Gene3D" id="3.80.10.10">
    <property type="entry name" value="Ribonuclease Inhibitor"/>
    <property type="match status" value="2"/>
</dbReference>
<keyword evidence="8" id="KW-1185">Reference proteome</keyword>
<dbReference type="InterPro" id="IPR055414">
    <property type="entry name" value="LRR_R13L4/SHOC2-like"/>
</dbReference>
<evidence type="ECO:0000259" key="6">
    <source>
        <dbReference type="Pfam" id="PF23598"/>
    </source>
</evidence>